<sequence length="362" mass="38218">MHFLDQAKIYLKSGAGGPGAVSFRREKYIEYGGPDGGNGGKGGDIVFEAVPGLNTLIDFRYSQHFKASRGGHGMGRDRTGKGAGELVVKVPVGTQVLSEDKEEVLADFTEVGQRITLLEGGMGGRGNASYKTSTNRAPRQHQPGEPGEEMWVWLRLKLLADVGLVGLPNAGKSTFINQVTNARAKVGDYAFTTLVPKLGVVRHKGRDFVLADIPGLIEGAAEGAGIGDRFLGHIERCRVLIHLIDIAGDDPVEAMRTVEGELEAYGEGLVDKPRIVALNKLDLADSELGDAFADELKAAGADAVYPVSGVTGQGVEALLDAVLGYLPEVTNLENESGSGTEEDGADGSEDDDGEGESSWSPI</sequence>
<keyword evidence="4 8" id="KW-0547">Nucleotide-binding</keyword>
<evidence type="ECO:0000256" key="6">
    <source>
        <dbReference type="ARBA" id="ARBA00022842"/>
    </source>
</evidence>
<dbReference type="OrthoDB" id="9807318at2"/>
<organism evidence="12 13">
    <name type="scientific">Alteriqipengyuania lutimaris</name>
    <dbReference type="NCBI Taxonomy" id="1538146"/>
    <lineage>
        <taxon>Bacteria</taxon>
        <taxon>Pseudomonadati</taxon>
        <taxon>Pseudomonadota</taxon>
        <taxon>Alphaproteobacteria</taxon>
        <taxon>Sphingomonadales</taxon>
        <taxon>Erythrobacteraceae</taxon>
        <taxon>Alteriqipengyuania</taxon>
    </lineage>
</organism>
<dbReference type="NCBIfam" id="NF008956">
    <property type="entry name" value="PRK12299.1"/>
    <property type="match status" value="1"/>
</dbReference>
<evidence type="ECO:0000256" key="3">
    <source>
        <dbReference type="ARBA" id="ARBA00022723"/>
    </source>
</evidence>
<accession>A0A395LMH1</accession>
<feature type="binding site" evidence="8">
    <location>
        <position position="193"/>
    </location>
    <ligand>
        <name>Mg(2+)</name>
        <dbReference type="ChEBI" id="CHEBI:18420"/>
    </ligand>
</feature>
<feature type="binding site" evidence="8">
    <location>
        <begin position="212"/>
        <end position="215"/>
    </location>
    <ligand>
        <name>GTP</name>
        <dbReference type="ChEBI" id="CHEBI:37565"/>
    </ligand>
</feature>
<comment type="function">
    <text evidence="8">An essential GTPase which binds GTP, GDP and possibly (p)ppGpp with moderate affinity, with high nucleotide exchange rates and a fairly low GTP hydrolysis rate. Plays a role in control of the cell cycle, stress response, ribosome biogenesis and in those bacteria that undergo differentiation, in morphogenesis control.</text>
</comment>
<evidence type="ECO:0000256" key="9">
    <source>
        <dbReference type="SAM" id="MobiDB-lite"/>
    </source>
</evidence>
<name>A0A395LMH1_9SPHN</name>
<comment type="subcellular location">
    <subcellularLocation>
        <location evidence="8">Cytoplasm</location>
    </subcellularLocation>
</comment>
<dbReference type="PROSITE" id="PS51883">
    <property type="entry name" value="OBG"/>
    <property type="match status" value="1"/>
</dbReference>
<dbReference type="InterPro" id="IPR027417">
    <property type="entry name" value="P-loop_NTPase"/>
</dbReference>
<evidence type="ECO:0000256" key="2">
    <source>
        <dbReference type="ARBA" id="ARBA00022490"/>
    </source>
</evidence>
<dbReference type="GO" id="GO:0005737">
    <property type="term" value="C:cytoplasm"/>
    <property type="evidence" value="ECO:0007669"/>
    <property type="project" value="UniProtKB-SubCell"/>
</dbReference>
<keyword evidence="7 8" id="KW-0342">GTP-binding</keyword>
<dbReference type="PANTHER" id="PTHR11702">
    <property type="entry name" value="DEVELOPMENTALLY REGULATED GTP-BINDING PROTEIN-RELATED"/>
    <property type="match status" value="1"/>
</dbReference>
<evidence type="ECO:0000313" key="12">
    <source>
        <dbReference type="EMBL" id="RDS77597.1"/>
    </source>
</evidence>
<evidence type="ECO:0000259" key="10">
    <source>
        <dbReference type="PROSITE" id="PS51710"/>
    </source>
</evidence>
<evidence type="ECO:0000256" key="7">
    <source>
        <dbReference type="ARBA" id="ARBA00023134"/>
    </source>
</evidence>
<comment type="subunit">
    <text evidence="8">Monomer.</text>
</comment>
<dbReference type="Proteomes" id="UP000254101">
    <property type="component" value="Unassembled WGS sequence"/>
</dbReference>
<feature type="binding site" evidence="8">
    <location>
        <begin position="308"/>
        <end position="310"/>
    </location>
    <ligand>
        <name>GTP</name>
        <dbReference type="ChEBI" id="CHEBI:37565"/>
    </ligand>
</feature>
<evidence type="ECO:0000259" key="11">
    <source>
        <dbReference type="PROSITE" id="PS51883"/>
    </source>
</evidence>
<dbReference type="Pfam" id="PF01018">
    <property type="entry name" value="GTP1_OBG"/>
    <property type="match status" value="1"/>
</dbReference>
<dbReference type="InterPro" id="IPR006169">
    <property type="entry name" value="GTP1_OBG_dom"/>
</dbReference>
<dbReference type="NCBIfam" id="TIGR02729">
    <property type="entry name" value="Obg_CgtA"/>
    <property type="match status" value="1"/>
</dbReference>
<protein>
    <recommendedName>
        <fullName evidence="8">GTPase Obg</fullName>
        <ecNumber evidence="8">3.6.5.-</ecNumber>
    </recommendedName>
    <alternativeName>
        <fullName evidence="8">GTP-binding protein Obg</fullName>
    </alternativeName>
</protein>
<dbReference type="SUPFAM" id="SSF52540">
    <property type="entry name" value="P-loop containing nucleoside triphosphate hydrolases"/>
    <property type="match status" value="1"/>
</dbReference>
<dbReference type="InterPro" id="IPR036726">
    <property type="entry name" value="GTP1_OBG_dom_sf"/>
</dbReference>
<dbReference type="NCBIfam" id="NF008955">
    <property type="entry name" value="PRK12297.1"/>
    <property type="match status" value="1"/>
</dbReference>
<dbReference type="Gene3D" id="2.70.210.12">
    <property type="entry name" value="GTP1/OBG domain"/>
    <property type="match status" value="1"/>
</dbReference>
<dbReference type="PANTHER" id="PTHR11702:SF31">
    <property type="entry name" value="MITOCHONDRIAL RIBOSOME-ASSOCIATED GTPASE 2"/>
    <property type="match status" value="1"/>
</dbReference>
<dbReference type="Pfam" id="PF01926">
    <property type="entry name" value="MMR_HSR1"/>
    <property type="match status" value="1"/>
</dbReference>
<keyword evidence="3 8" id="KW-0479">Metal-binding</keyword>
<dbReference type="GO" id="GO:0005525">
    <property type="term" value="F:GTP binding"/>
    <property type="evidence" value="ECO:0007669"/>
    <property type="project" value="UniProtKB-UniRule"/>
</dbReference>
<dbReference type="EC" id="3.6.5.-" evidence="8"/>
<dbReference type="HAMAP" id="MF_01454">
    <property type="entry name" value="GTPase_Obg"/>
    <property type="match status" value="1"/>
</dbReference>
<dbReference type="GO" id="GO:0043022">
    <property type="term" value="F:ribosome binding"/>
    <property type="evidence" value="ECO:0007669"/>
    <property type="project" value="UniProtKB-ARBA"/>
</dbReference>
<dbReference type="RefSeq" id="WP_115491819.1">
    <property type="nucleotide sequence ID" value="NZ_JACHWW010000001.1"/>
</dbReference>
<feature type="binding site" evidence="8">
    <location>
        <begin position="279"/>
        <end position="282"/>
    </location>
    <ligand>
        <name>GTP</name>
        <dbReference type="ChEBI" id="CHEBI:37565"/>
    </ligand>
</feature>
<feature type="region of interest" description="Disordered" evidence="9">
    <location>
        <begin position="126"/>
        <end position="145"/>
    </location>
</feature>
<dbReference type="InterPro" id="IPR006073">
    <property type="entry name" value="GTP-bd"/>
</dbReference>
<feature type="binding site" evidence="8">
    <location>
        <position position="173"/>
    </location>
    <ligand>
        <name>Mg(2+)</name>
        <dbReference type="ChEBI" id="CHEBI:18420"/>
    </ligand>
</feature>
<dbReference type="SUPFAM" id="SSF82051">
    <property type="entry name" value="Obg GTP-binding protein N-terminal domain"/>
    <property type="match status" value="1"/>
</dbReference>
<feature type="binding site" evidence="8">
    <location>
        <begin position="191"/>
        <end position="195"/>
    </location>
    <ligand>
        <name>GTP</name>
        <dbReference type="ChEBI" id="CHEBI:37565"/>
    </ligand>
</feature>
<dbReference type="AlphaFoldDB" id="A0A395LMH1"/>
<comment type="similarity">
    <text evidence="1 8">Belongs to the TRAFAC class OBG-HflX-like GTPase superfamily. OBG GTPase family.</text>
</comment>
<gene>
    <name evidence="8" type="primary">obg</name>
    <name evidence="12" type="ORF">DL238_08255</name>
</gene>
<keyword evidence="6 8" id="KW-0460">Magnesium</keyword>
<dbReference type="NCBIfam" id="TIGR00231">
    <property type="entry name" value="small_GTP"/>
    <property type="match status" value="1"/>
</dbReference>
<proteinExistence type="inferred from homology"/>
<dbReference type="CDD" id="cd01898">
    <property type="entry name" value="Obg"/>
    <property type="match status" value="1"/>
</dbReference>
<dbReference type="FunFam" id="2.70.210.12:FF:000001">
    <property type="entry name" value="GTPase Obg"/>
    <property type="match status" value="1"/>
</dbReference>
<dbReference type="PROSITE" id="PS00905">
    <property type="entry name" value="GTP1_OBG"/>
    <property type="match status" value="1"/>
</dbReference>
<dbReference type="Gene3D" id="3.40.50.300">
    <property type="entry name" value="P-loop containing nucleotide triphosphate hydrolases"/>
    <property type="match status" value="1"/>
</dbReference>
<dbReference type="EMBL" id="QRBB01000001">
    <property type="protein sequence ID" value="RDS77597.1"/>
    <property type="molecule type" value="Genomic_DNA"/>
</dbReference>
<dbReference type="PIRSF" id="PIRSF002401">
    <property type="entry name" value="GTP_bd_Obg/CgtA"/>
    <property type="match status" value="1"/>
</dbReference>
<evidence type="ECO:0000256" key="4">
    <source>
        <dbReference type="ARBA" id="ARBA00022741"/>
    </source>
</evidence>
<dbReference type="PROSITE" id="PS51710">
    <property type="entry name" value="G_OBG"/>
    <property type="match status" value="1"/>
</dbReference>
<evidence type="ECO:0000313" key="13">
    <source>
        <dbReference type="Proteomes" id="UP000254101"/>
    </source>
</evidence>
<dbReference type="InterPro" id="IPR014100">
    <property type="entry name" value="GTP-bd_Obg/CgtA"/>
</dbReference>
<feature type="region of interest" description="Disordered" evidence="9">
    <location>
        <begin position="330"/>
        <end position="362"/>
    </location>
</feature>
<comment type="cofactor">
    <cofactor evidence="8">
        <name>Mg(2+)</name>
        <dbReference type="ChEBI" id="CHEBI:18420"/>
    </cofactor>
</comment>
<comment type="caution">
    <text evidence="12">The sequence shown here is derived from an EMBL/GenBank/DDBJ whole genome shotgun (WGS) entry which is preliminary data.</text>
</comment>
<dbReference type="GO" id="GO:0003924">
    <property type="term" value="F:GTPase activity"/>
    <property type="evidence" value="ECO:0007669"/>
    <property type="project" value="UniProtKB-UniRule"/>
</dbReference>
<keyword evidence="13" id="KW-1185">Reference proteome</keyword>
<evidence type="ECO:0000256" key="5">
    <source>
        <dbReference type="ARBA" id="ARBA00022801"/>
    </source>
</evidence>
<feature type="domain" description="OBG-type G" evidence="10">
    <location>
        <begin position="160"/>
        <end position="327"/>
    </location>
</feature>
<dbReference type="PRINTS" id="PR00326">
    <property type="entry name" value="GTP1OBG"/>
</dbReference>
<dbReference type="InterPro" id="IPR031167">
    <property type="entry name" value="G_OBG"/>
</dbReference>
<keyword evidence="2 8" id="KW-0963">Cytoplasm</keyword>
<feature type="binding site" evidence="8">
    <location>
        <begin position="166"/>
        <end position="173"/>
    </location>
    <ligand>
        <name>GTP</name>
        <dbReference type="ChEBI" id="CHEBI:37565"/>
    </ligand>
</feature>
<feature type="compositionally biased region" description="Acidic residues" evidence="9">
    <location>
        <begin position="340"/>
        <end position="355"/>
    </location>
</feature>
<feature type="domain" description="Obg" evidence="11">
    <location>
        <begin position="1"/>
        <end position="159"/>
    </location>
</feature>
<dbReference type="GO" id="GO:0042254">
    <property type="term" value="P:ribosome biogenesis"/>
    <property type="evidence" value="ECO:0007669"/>
    <property type="project" value="UniProtKB-UniRule"/>
</dbReference>
<keyword evidence="5 8" id="KW-0378">Hydrolase</keyword>
<evidence type="ECO:0000256" key="8">
    <source>
        <dbReference type="HAMAP-Rule" id="MF_01454"/>
    </source>
</evidence>
<dbReference type="InterPro" id="IPR005225">
    <property type="entry name" value="Small_GTP-bd"/>
</dbReference>
<dbReference type="InterPro" id="IPR045086">
    <property type="entry name" value="OBG_GTPase"/>
</dbReference>
<evidence type="ECO:0000256" key="1">
    <source>
        <dbReference type="ARBA" id="ARBA00007699"/>
    </source>
</evidence>
<reference evidence="12 13" key="1">
    <citation type="submission" date="2018-07" db="EMBL/GenBank/DDBJ databases">
        <title>Erythrobacter nanhaiensis sp. nov., a novel member of the genus Erythrobacter isolated from the South China Sea.</title>
        <authorList>
            <person name="Chen X."/>
            <person name="Liu J."/>
        </authorList>
    </citation>
    <scope>NUCLEOTIDE SEQUENCE [LARGE SCALE GENOMIC DNA]</scope>
    <source>
        <strain evidence="12 13">S-5</strain>
    </source>
</reference>
<dbReference type="GO" id="GO:0000287">
    <property type="term" value="F:magnesium ion binding"/>
    <property type="evidence" value="ECO:0007669"/>
    <property type="project" value="InterPro"/>
</dbReference>
<dbReference type="InterPro" id="IPR006074">
    <property type="entry name" value="GTP1-OBG_CS"/>
</dbReference>